<protein>
    <recommendedName>
        <fullName evidence="2">Gfd2/YDR514C-like C-terminal domain-containing protein</fullName>
    </recommendedName>
</protein>
<evidence type="ECO:0000256" key="1">
    <source>
        <dbReference type="SAM" id="MobiDB-lite"/>
    </source>
</evidence>
<proteinExistence type="predicted"/>
<gene>
    <name evidence="3" type="ORF">B0I35DRAFT_473261</name>
</gene>
<dbReference type="OrthoDB" id="5953249at2759"/>
<dbReference type="InterPro" id="IPR048519">
    <property type="entry name" value="Gfd2/YDR514C-like_C"/>
</dbReference>
<feature type="compositionally biased region" description="Basic and acidic residues" evidence="1">
    <location>
        <begin position="46"/>
        <end position="57"/>
    </location>
</feature>
<accession>A0A8K0WWE2</accession>
<dbReference type="SUPFAM" id="SSF53098">
    <property type="entry name" value="Ribonuclease H-like"/>
    <property type="match status" value="1"/>
</dbReference>
<evidence type="ECO:0000313" key="3">
    <source>
        <dbReference type="EMBL" id="KAH7328573.1"/>
    </source>
</evidence>
<feature type="compositionally biased region" description="Low complexity" evidence="1">
    <location>
        <begin position="66"/>
        <end position="76"/>
    </location>
</feature>
<reference evidence="3" key="1">
    <citation type="journal article" date="2021" name="Nat. Commun.">
        <title>Genetic determinants of endophytism in the Arabidopsis root mycobiome.</title>
        <authorList>
            <person name="Mesny F."/>
            <person name="Miyauchi S."/>
            <person name="Thiergart T."/>
            <person name="Pickel B."/>
            <person name="Atanasova L."/>
            <person name="Karlsson M."/>
            <person name="Huettel B."/>
            <person name="Barry K.W."/>
            <person name="Haridas S."/>
            <person name="Chen C."/>
            <person name="Bauer D."/>
            <person name="Andreopoulos W."/>
            <person name="Pangilinan J."/>
            <person name="LaButti K."/>
            <person name="Riley R."/>
            <person name="Lipzen A."/>
            <person name="Clum A."/>
            <person name="Drula E."/>
            <person name="Henrissat B."/>
            <person name="Kohler A."/>
            <person name="Grigoriev I.V."/>
            <person name="Martin F.M."/>
            <person name="Hacquard S."/>
        </authorList>
    </citation>
    <scope>NUCLEOTIDE SEQUENCE</scope>
    <source>
        <strain evidence="3">MPI-CAGE-CH-0235</strain>
    </source>
</reference>
<feature type="region of interest" description="Disordered" evidence="1">
    <location>
        <begin position="22"/>
        <end position="96"/>
    </location>
</feature>
<dbReference type="AlphaFoldDB" id="A0A8K0WWE2"/>
<name>A0A8K0WWE2_9HYPO</name>
<dbReference type="GO" id="GO:0003676">
    <property type="term" value="F:nucleic acid binding"/>
    <property type="evidence" value="ECO:0007669"/>
    <property type="project" value="InterPro"/>
</dbReference>
<dbReference type="PANTHER" id="PTHR28083">
    <property type="entry name" value="GOOD FOR FULL DBP5 ACTIVITY PROTEIN 2"/>
    <property type="match status" value="1"/>
</dbReference>
<comment type="caution">
    <text evidence="3">The sequence shown here is derived from an EMBL/GenBank/DDBJ whole genome shotgun (WGS) entry which is preliminary data.</text>
</comment>
<evidence type="ECO:0000259" key="2">
    <source>
        <dbReference type="Pfam" id="PF21762"/>
    </source>
</evidence>
<dbReference type="Gene3D" id="3.30.420.10">
    <property type="entry name" value="Ribonuclease H-like superfamily/Ribonuclease H"/>
    <property type="match status" value="1"/>
</dbReference>
<dbReference type="PANTHER" id="PTHR28083:SF1">
    <property type="entry name" value="GOOD FOR FULL DBP5 ACTIVITY PROTEIN 2"/>
    <property type="match status" value="1"/>
</dbReference>
<organism evidence="3 4">
    <name type="scientific">Stachybotrys elegans</name>
    <dbReference type="NCBI Taxonomy" id="80388"/>
    <lineage>
        <taxon>Eukaryota</taxon>
        <taxon>Fungi</taxon>
        <taxon>Dikarya</taxon>
        <taxon>Ascomycota</taxon>
        <taxon>Pezizomycotina</taxon>
        <taxon>Sordariomycetes</taxon>
        <taxon>Hypocreomycetidae</taxon>
        <taxon>Hypocreales</taxon>
        <taxon>Stachybotryaceae</taxon>
        <taxon>Stachybotrys</taxon>
    </lineage>
</organism>
<dbReference type="Proteomes" id="UP000813444">
    <property type="component" value="Unassembled WGS sequence"/>
</dbReference>
<dbReference type="EMBL" id="JAGPNK010000001">
    <property type="protein sequence ID" value="KAH7328573.1"/>
    <property type="molecule type" value="Genomic_DNA"/>
</dbReference>
<evidence type="ECO:0000313" key="4">
    <source>
        <dbReference type="Proteomes" id="UP000813444"/>
    </source>
</evidence>
<dbReference type="Pfam" id="PF21762">
    <property type="entry name" value="DEDDh_C"/>
    <property type="match status" value="1"/>
</dbReference>
<dbReference type="InterPro" id="IPR012337">
    <property type="entry name" value="RNaseH-like_sf"/>
</dbReference>
<feature type="domain" description="Gfd2/YDR514C-like C-terminal" evidence="2">
    <location>
        <begin position="309"/>
        <end position="490"/>
    </location>
</feature>
<sequence>MSEEENVAISLKVLAEILGQTVDLKEPPKDAWPAVDSEPTSASGEHANEEETLRDEPTDIWGDGRLGSSRRGSSNSQTWHEAPAPQMHKKEEPSPSKAMKLSQVLDYSTFQVGEPVAEEVCFCSWNLVLGYPERYIGKANKPRVRPFFDKILEGRVWDFFYIHDVSAPQDKPQLLVPTVQLEEFLYFINEQLDISLKIPDGVNQDRFYIKFGQGQTPRPRYLQRCRDKKTLNVETWPQMDPDDMVSFKAARNRDRALWTTAFSLVQTKLPSKKQETKWKSLQKRKHREAMLNATHHLLGLDKQGGENVVFVCIDVEAIEVSPKPISEIGIAILDTGEIMDVPHASDGSSWWPMIKSFHLRVKEYAGLVNRLYVQGCPDHFDFGKSTFPAEADILEAIMEILNPYIEAERDLVFVGHDFKHDEQYLASLGLRVASLMRQRSTIDTQTMHQAWSGRDNGCGLRGVLGDLELDSKHLHNAGNDAVYTLRAMIGLAIRPPRRADAAAAESTEEPNAED</sequence>
<dbReference type="InterPro" id="IPR040151">
    <property type="entry name" value="Gfd2/YDR514C-like"/>
</dbReference>
<dbReference type="GO" id="GO:0005634">
    <property type="term" value="C:nucleus"/>
    <property type="evidence" value="ECO:0007669"/>
    <property type="project" value="TreeGrafter"/>
</dbReference>
<keyword evidence="4" id="KW-1185">Reference proteome</keyword>
<dbReference type="InterPro" id="IPR036397">
    <property type="entry name" value="RNaseH_sf"/>
</dbReference>